<keyword evidence="1" id="KW-0732">Signal</keyword>
<dbReference type="PROSITE" id="PS51257">
    <property type="entry name" value="PROKAR_LIPOPROTEIN"/>
    <property type="match status" value="1"/>
</dbReference>
<gene>
    <name evidence="2" type="ORF">ACFSF0_08165</name>
</gene>
<organism evidence="2 3">
    <name type="scientific">Ottowia flava</name>
    <dbReference type="NCBI Taxonomy" id="2675430"/>
    <lineage>
        <taxon>Bacteria</taxon>
        <taxon>Pseudomonadati</taxon>
        <taxon>Pseudomonadota</taxon>
        <taxon>Betaproteobacteria</taxon>
        <taxon>Burkholderiales</taxon>
        <taxon>Comamonadaceae</taxon>
        <taxon>Ottowia</taxon>
    </lineage>
</organism>
<reference evidence="3" key="1">
    <citation type="journal article" date="2019" name="Int. J. Syst. Evol. Microbiol.">
        <title>The Global Catalogue of Microorganisms (GCM) 10K type strain sequencing project: providing services to taxonomists for standard genome sequencing and annotation.</title>
        <authorList>
            <consortium name="The Broad Institute Genomics Platform"/>
            <consortium name="The Broad Institute Genome Sequencing Center for Infectious Disease"/>
            <person name="Wu L."/>
            <person name="Ma J."/>
        </authorList>
    </citation>
    <scope>NUCLEOTIDE SEQUENCE [LARGE SCALE GENOMIC DNA]</scope>
    <source>
        <strain evidence="3">LMG 29247</strain>
    </source>
</reference>
<keyword evidence="3" id="KW-1185">Reference proteome</keyword>
<evidence type="ECO:0000313" key="3">
    <source>
        <dbReference type="Proteomes" id="UP001597304"/>
    </source>
</evidence>
<accession>A0ABW4KU26</accession>
<proteinExistence type="predicted"/>
<evidence type="ECO:0000256" key="1">
    <source>
        <dbReference type="SAM" id="SignalP"/>
    </source>
</evidence>
<sequence>MQLAGRYFIPKPALHHLLSLTAAAALGLSACGGGDDNDDPSPPPAPEANTLTGQVARSGALKNVVVCLDLNANKACDADEPASGPTGADGKYTVKYDPTKVTPTALTAAALIAQVKAGDAAAATTAIDADFPTAAATTADYVLTRPAGTGGAINPLTTLVTVGMAGGMTEAVARENVAIQLGIAVAKIDNYQDDPPQDPNKVQDTARLAAAFTSSAIRVKAPLRVADQKAAASESLGDLTSLVYTDAANYAYSQNLDLQKTVNTTETRSRTLYKWVKAGALNSDPFDTAYLTATGWTICRTNVPFVGTAGNPNRGTNCGADTSMTFRMNPTDLGGKVMKNVVTEMASGLGNTINVGAGSASALASAVGEAQFPAASTSTLRIRMKLNTPVYTVFGNGFDRKTATQLEQLIPIRQASTVNLSTGSGMLSLGALENDKRNLRVSFTSTATAATGPVQYYGCDLTDGVNPSNCTVLNTGTYTISTENGVRLMRFEGHPVTFMNHIRGYTEFDWGNGDKQIFGFRQLKPSQNARTSYANRINATGWAAMAAQLGI</sequence>
<protein>
    <submittedName>
        <fullName evidence="2">Uncharacterized protein</fullName>
    </submittedName>
</protein>
<feature type="chain" id="PRO_5045851312" evidence="1">
    <location>
        <begin position="25"/>
        <end position="551"/>
    </location>
</feature>
<evidence type="ECO:0000313" key="2">
    <source>
        <dbReference type="EMBL" id="MFD1710577.1"/>
    </source>
</evidence>
<dbReference type="EMBL" id="JBHUEJ010000016">
    <property type="protein sequence ID" value="MFD1710577.1"/>
    <property type="molecule type" value="Genomic_DNA"/>
</dbReference>
<comment type="caution">
    <text evidence="2">The sequence shown here is derived from an EMBL/GenBank/DDBJ whole genome shotgun (WGS) entry which is preliminary data.</text>
</comment>
<dbReference type="Proteomes" id="UP001597304">
    <property type="component" value="Unassembled WGS sequence"/>
</dbReference>
<dbReference type="RefSeq" id="WP_147912690.1">
    <property type="nucleotide sequence ID" value="NZ_JBHUEJ010000016.1"/>
</dbReference>
<name>A0ABW4KU26_9BURK</name>
<feature type="signal peptide" evidence="1">
    <location>
        <begin position="1"/>
        <end position="24"/>
    </location>
</feature>